<evidence type="ECO:0000313" key="3">
    <source>
        <dbReference type="Proteomes" id="UP000652761"/>
    </source>
</evidence>
<feature type="compositionally biased region" description="Pro residues" evidence="1">
    <location>
        <begin position="68"/>
        <end position="78"/>
    </location>
</feature>
<accession>A0A843WZL6</accession>
<reference evidence="2" key="1">
    <citation type="submission" date="2017-07" db="EMBL/GenBank/DDBJ databases">
        <title>Taro Niue Genome Assembly and Annotation.</title>
        <authorList>
            <person name="Atibalentja N."/>
            <person name="Keating K."/>
            <person name="Fields C.J."/>
        </authorList>
    </citation>
    <scope>NUCLEOTIDE SEQUENCE</scope>
    <source>
        <strain evidence="2">Niue_2</strain>
        <tissue evidence="2">Leaf</tissue>
    </source>
</reference>
<gene>
    <name evidence="2" type="ORF">Taro_046678</name>
</gene>
<feature type="region of interest" description="Disordered" evidence="1">
    <location>
        <begin position="1"/>
        <end position="93"/>
    </location>
</feature>
<evidence type="ECO:0000313" key="2">
    <source>
        <dbReference type="EMBL" id="MQM13746.1"/>
    </source>
</evidence>
<sequence>MVKFPPPLGTDCPSPLPSPPSPPSPLPVSVGPGHRRYLFSPSPSPSPPFTPSSRASSPETALLRWAPPTEPPAEPPPFSLDKSCREGPSSPRDWAPSLKDCLKWLLLRCCCFCCPSLSREDGDERWYPYSAVELNSRVVCRQVPLGKQGWED</sequence>
<keyword evidence="3" id="KW-1185">Reference proteome</keyword>
<feature type="compositionally biased region" description="Pro residues" evidence="1">
    <location>
        <begin position="1"/>
        <end position="26"/>
    </location>
</feature>
<dbReference type="AlphaFoldDB" id="A0A843WZL6"/>
<name>A0A843WZL6_COLES</name>
<dbReference type="EMBL" id="NMUH01005811">
    <property type="protein sequence ID" value="MQM13746.1"/>
    <property type="molecule type" value="Genomic_DNA"/>
</dbReference>
<proteinExistence type="predicted"/>
<evidence type="ECO:0000256" key="1">
    <source>
        <dbReference type="SAM" id="MobiDB-lite"/>
    </source>
</evidence>
<organism evidence="2 3">
    <name type="scientific">Colocasia esculenta</name>
    <name type="common">Wild taro</name>
    <name type="synonym">Arum esculentum</name>
    <dbReference type="NCBI Taxonomy" id="4460"/>
    <lineage>
        <taxon>Eukaryota</taxon>
        <taxon>Viridiplantae</taxon>
        <taxon>Streptophyta</taxon>
        <taxon>Embryophyta</taxon>
        <taxon>Tracheophyta</taxon>
        <taxon>Spermatophyta</taxon>
        <taxon>Magnoliopsida</taxon>
        <taxon>Liliopsida</taxon>
        <taxon>Araceae</taxon>
        <taxon>Aroideae</taxon>
        <taxon>Colocasieae</taxon>
        <taxon>Colocasia</taxon>
    </lineage>
</organism>
<dbReference type="Proteomes" id="UP000652761">
    <property type="component" value="Unassembled WGS sequence"/>
</dbReference>
<comment type="caution">
    <text evidence="2">The sequence shown here is derived from an EMBL/GenBank/DDBJ whole genome shotgun (WGS) entry which is preliminary data.</text>
</comment>
<protein>
    <submittedName>
        <fullName evidence="2">Uncharacterized protein</fullName>
    </submittedName>
</protein>